<feature type="domain" description="VWFA" evidence="6">
    <location>
        <begin position="91"/>
        <end position="287"/>
    </location>
</feature>
<protein>
    <submittedName>
        <fullName evidence="7">BatB protein</fullName>
    </submittedName>
</protein>
<dbReference type="InterPro" id="IPR050768">
    <property type="entry name" value="UPF0353/GerABKA_families"/>
</dbReference>
<name>A0A0E9M0P2_9BACT</name>
<dbReference type="SUPFAM" id="SSF53300">
    <property type="entry name" value="vWA-like"/>
    <property type="match status" value="1"/>
</dbReference>
<comment type="caution">
    <text evidence="7">The sequence shown here is derived from an EMBL/GenBank/DDBJ whole genome shotgun (WGS) entry which is preliminary data.</text>
</comment>
<dbReference type="AlphaFoldDB" id="A0A0E9M0P2"/>
<feature type="transmembrane region" description="Helical" evidence="5">
    <location>
        <begin position="59"/>
        <end position="78"/>
    </location>
</feature>
<dbReference type="InterPro" id="IPR002035">
    <property type="entry name" value="VWF_A"/>
</dbReference>
<evidence type="ECO:0000313" key="7">
    <source>
        <dbReference type="EMBL" id="GAO31069.1"/>
    </source>
</evidence>
<keyword evidence="8" id="KW-1185">Reference proteome</keyword>
<dbReference type="Proteomes" id="UP000032900">
    <property type="component" value="Unassembled WGS sequence"/>
</dbReference>
<keyword evidence="3 5" id="KW-1133">Transmembrane helix</keyword>
<evidence type="ECO:0000256" key="3">
    <source>
        <dbReference type="ARBA" id="ARBA00022989"/>
    </source>
</evidence>
<dbReference type="EMBL" id="BAZW01000037">
    <property type="protein sequence ID" value="GAO31069.1"/>
    <property type="molecule type" value="Genomic_DNA"/>
</dbReference>
<dbReference type="STRING" id="1236989.JCM15548_13405"/>
<evidence type="ECO:0000256" key="5">
    <source>
        <dbReference type="SAM" id="Phobius"/>
    </source>
</evidence>
<dbReference type="PROSITE" id="PS50234">
    <property type="entry name" value="VWFA"/>
    <property type="match status" value="1"/>
</dbReference>
<feature type="transmembrane region" description="Helical" evidence="5">
    <location>
        <begin position="307"/>
        <end position="325"/>
    </location>
</feature>
<sequence>MFRFGHPEYLYLLILIPVLAFIQLLFLIQKKKALKRFGTPELVEHLMPDVSKFRPVVKFYLLLLALMALIFTLSAPQFGTRLQTVQRKGIELIIALDVSNSMNAQDIEPSRLERAKQAIARLTDRLVNDRLGLIVFAGQAYTQLPITSDYASAKMFLSNINTEIVPNQGTSIGAAINLALESFSEQEDVNRAIIVITDGENHEDDAMGAAEQAAELGIKVYTVGMGSPNGGPIPAGGNGNFLRDREGNVVITRLDEGMLQQIASAGNGEYIPANNIRAGINNLMSELSDLEKSEFESKVYTDFEDQFQYIALIALLLLLIDFLILERKNKFLKNIDLFTVDKKKDQPGK</sequence>
<dbReference type="InterPro" id="IPR036465">
    <property type="entry name" value="vWFA_dom_sf"/>
</dbReference>
<organism evidence="7 8">
    <name type="scientific">Geofilum rubicundum JCM 15548</name>
    <dbReference type="NCBI Taxonomy" id="1236989"/>
    <lineage>
        <taxon>Bacteria</taxon>
        <taxon>Pseudomonadati</taxon>
        <taxon>Bacteroidota</taxon>
        <taxon>Bacteroidia</taxon>
        <taxon>Marinilabiliales</taxon>
        <taxon>Marinilabiliaceae</taxon>
        <taxon>Geofilum</taxon>
    </lineage>
</organism>
<dbReference type="OrthoDB" id="6206554at2"/>
<accession>A0A0E9M0P2</accession>
<feature type="transmembrane region" description="Helical" evidence="5">
    <location>
        <begin position="12"/>
        <end position="28"/>
    </location>
</feature>
<dbReference type="RefSeq" id="WP_062126767.1">
    <property type="nucleotide sequence ID" value="NZ_BAZW01000037.1"/>
</dbReference>
<keyword evidence="2 5" id="KW-0812">Transmembrane</keyword>
<evidence type="ECO:0000259" key="6">
    <source>
        <dbReference type="PROSITE" id="PS50234"/>
    </source>
</evidence>
<dbReference type="PANTHER" id="PTHR22550:SF5">
    <property type="entry name" value="LEUCINE ZIPPER PROTEIN 4"/>
    <property type="match status" value="1"/>
</dbReference>
<dbReference type="Gene3D" id="3.40.50.410">
    <property type="entry name" value="von Willebrand factor, type A domain"/>
    <property type="match status" value="1"/>
</dbReference>
<keyword evidence="4 5" id="KW-0472">Membrane</keyword>
<reference evidence="7 8" key="1">
    <citation type="journal article" date="2015" name="Microbes Environ.">
        <title>Distribution and evolution of nitrogen fixation genes in the phylum bacteroidetes.</title>
        <authorList>
            <person name="Inoue J."/>
            <person name="Oshima K."/>
            <person name="Suda W."/>
            <person name="Sakamoto M."/>
            <person name="Iino T."/>
            <person name="Noda S."/>
            <person name="Hongoh Y."/>
            <person name="Hattori M."/>
            <person name="Ohkuma M."/>
        </authorList>
    </citation>
    <scope>NUCLEOTIDE SEQUENCE [LARGE SCALE GENOMIC DNA]</scope>
    <source>
        <strain evidence="7">JCM 15548</strain>
    </source>
</reference>
<dbReference type="PANTHER" id="PTHR22550">
    <property type="entry name" value="SPORE GERMINATION PROTEIN"/>
    <property type="match status" value="1"/>
</dbReference>
<proteinExistence type="predicted"/>
<keyword evidence="1" id="KW-1003">Cell membrane</keyword>
<evidence type="ECO:0000256" key="4">
    <source>
        <dbReference type="ARBA" id="ARBA00023136"/>
    </source>
</evidence>
<dbReference type="Pfam" id="PF13519">
    <property type="entry name" value="VWA_2"/>
    <property type="match status" value="1"/>
</dbReference>
<evidence type="ECO:0000313" key="8">
    <source>
        <dbReference type="Proteomes" id="UP000032900"/>
    </source>
</evidence>
<evidence type="ECO:0000256" key="2">
    <source>
        <dbReference type="ARBA" id="ARBA00022692"/>
    </source>
</evidence>
<gene>
    <name evidence="7" type="ORF">JCM15548_13405</name>
</gene>
<dbReference type="SMART" id="SM00327">
    <property type="entry name" value="VWA"/>
    <property type="match status" value="1"/>
</dbReference>
<evidence type="ECO:0000256" key="1">
    <source>
        <dbReference type="ARBA" id="ARBA00022475"/>
    </source>
</evidence>